<dbReference type="InterPro" id="IPR011863">
    <property type="entry name" value="HSK-PSP"/>
</dbReference>
<dbReference type="PANTHER" id="PTHR43344">
    <property type="entry name" value="PHOSPHOSERINE PHOSPHATASE"/>
    <property type="match status" value="1"/>
</dbReference>
<feature type="binding site" evidence="12">
    <location>
        <position position="9"/>
    </location>
    <ligand>
        <name>Mg(2+)</name>
        <dbReference type="ChEBI" id="CHEBI:18420"/>
    </ligand>
</feature>
<dbReference type="OrthoDB" id="9801134at2"/>
<evidence type="ECO:0000256" key="2">
    <source>
        <dbReference type="ARBA" id="ARBA00012640"/>
    </source>
</evidence>
<evidence type="ECO:0000256" key="11">
    <source>
        <dbReference type="PIRSR" id="PIRSR611863-2"/>
    </source>
</evidence>
<feature type="binding site" evidence="12">
    <location>
        <position position="152"/>
    </location>
    <ligand>
        <name>Mg(2+)</name>
        <dbReference type="ChEBI" id="CHEBI:18420"/>
    </ligand>
</feature>
<feature type="binding site" evidence="11">
    <location>
        <position position="133"/>
    </location>
    <ligand>
        <name>substrate</name>
    </ligand>
</feature>
<dbReference type="Pfam" id="PF00702">
    <property type="entry name" value="Hydrolase"/>
    <property type="match status" value="1"/>
</dbReference>
<dbReference type="RefSeq" id="WP_069185799.1">
    <property type="nucleotide sequence ID" value="NZ_FLYE01000001.1"/>
</dbReference>
<evidence type="ECO:0000313" key="14">
    <source>
        <dbReference type="Proteomes" id="UP000231658"/>
    </source>
</evidence>
<dbReference type="GO" id="GO:0006564">
    <property type="term" value="P:L-serine biosynthetic process"/>
    <property type="evidence" value="ECO:0007669"/>
    <property type="project" value="UniProtKB-KW"/>
</dbReference>
<evidence type="ECO:0000256" key="9">
    <source>
        <dbReference type="ARBA" id="ARBA00048523"/>
    </source>
</evidence>
<name>A0A1C3RCT3_9PROT</name>
<dbReference type="EC" id="3.1.3.3" evidence="2"/>
<proteinExistence type="predicted"/>
<evidence type="ECO:0000256" key="8">
    <source>
        <dbReference type="ARBA" id="ARBA00048138"/>
    </source>
</evidence>
<dbReference type="GO" id="GO:0005737">
    <property type="term" value="C:cytoplasm"/>
    <property type="evidence" value="ECO:0007669"/>
    <property type="project" value="TreeGrafter"/>
</dbReference>
<protein>
    <recommendedName>
        <fullName evidence="2">phosphoserine phosphatase</fullName>
        <ecNumber evidence="2">3.1.3.3</ecNumber>
    </recommendedName>
</protein>
<dbReference type="SUPFAM" id="SSF56784">
    <property type="entry name" value="HAD-like"/>
    <property type="match status" value="1"/>
</dbReference>
<accession>A0A1C3RCT3</accession>
<sequence>MEIVCLDLEGVLIPEIWINFAEKTGIEALKRTTRDEPDYDVLMRYRLDILDEHGLKMKDIQEVIDSLGPLEGANEFLAKLREDFQLVILSDTFYEFAEPMMRQLDWPTLFCHRLIVDENDRVADYKLRLIDHKRKAVEAFKKLNFHTIAAGDSYNDTTMLGAAETGILFSAPDNVIAEFPQFKTAFTYDELMDHIRAASPRFG</sequence>
<dbReference type="AlphaFoldDB" id="A0A1C3RCT3"/>
<keyword evidence="7" id="KW-0718">Serine biosynthesis</keyword>
<dbReference type="NCBIfam" id="TIGR02137">
    <property type="entry name" value="HSK-PSP"/>
    <property type="match status" value="1"/>
</dbReference>
<keyword evidence="5" id="KW-0378">Hydrolase</keyword>
<feature type="binding site" evidence="12">
    <location>
        <position position="7"/>
    </location>
    <ligand>
        <name>Mg(2+)</name>
        <dbReference type="ChEBI" id="CHEBI:18420"/>
    </ligand>
</feature>
<dbReference type="STRING" id="1867952.MTBPR1_10332"/>
<dbReference type="Gene3D" id="3.90.1470.10">
    <property type="entry name" value="thrh gene product, domain 2"/>
    <property type="match status" value="1"/>
</dbReference>
<feature type="binding site" evidence="11">
    <location>
        <begin position="90"/>
        <end position="91"/>
    </location>
    <ligand>
        <name>substrate</name>
    </ligand>
</feature>
<dbReference type="NCBIfam" id="NF010109">
    <property type="entry name" value="PRK13582.1"/>
    <property type="match status" value="1"/>
</dbReference>
<evidence type="ECO:0000313" key="13">
    <source>
        <dbReference type="EMBL" id="SCA55085.1"/>
    </source>
</evidence>
<feature type="active site" description="Nucleophile" evidence="10">
    <location>
        <position position="7"/>
    </location>
</feature>
<evidence type="ECO:0000256" key="6">
    <source>
        <dbReference type="ARBA" id="ARBA00022842"/>
    </source>
</evidence>
<organism evidence="13 14">
    <name type="scientific">Candidatus Terasakiella magnetica</name>
    <dbReference type="NCBI Taxonomy" id="1867952"/>
    <lineage>
        <taxon>Bacteria</taxon>
        <taxon>Pseudomonadati</taxon>
        <taxon>Pseudomonadota</taxon>
        <taxon>Alphaproteobacteria</taxon>
        <taxon>Rhodospirillales</taxon>
        <taxon>Terasakiellaceae</taxon>
        <taxon>Terasakiella</taxon>
    </lineage>
</organism>
<evidence type="ECO:0000256" key="1">
    <source>
        <dbReference type="ARBA" id="ARBA00005135"/>
    </source>
</evidence>
<evidence type="ECO:0000256" key="5">
    <source>
        <dbReference type="ARBA" id="ARBA00022801"/>
    </source>
</evidence>
<comment type="pathway">
    <text evidence="1">Amino-acid biosynthesis; L-serine biosynthesis; L-serine from 3-phospho-D-glycerate: step 3/3.</text>
</comment>
<evidence type="ECO:0000256" key="10">
    <source>
        <dbReference type="PIRSR" id="PIRSR611863-1"/>
    </source>
</evidence>
<keyword evidence="4" id="KW-0479">Metal-binding</keyword>
<feature type="binding site" evidence="11">
    <location>
        <position position="46"/>
    </location>
    <ligand>
        <name>substrate</name>
    </ligand>
</feature>
<evidence type="ECO:0000256" key="7">
    <source>
        <dbReference type="ARBA" id="ARBA00023299"/>
    </source>
</evidence>
<gene>
    <name evidence="13" type="primary">thrH</name>
    <name evidence="13" type="ORF">MTBPR1_10332</name>
</gene>
<dbReference type="GO" id="GO:0000287">
    <property type="term" value="F:magnesium ion binding"/>
    <property type="evidence" value="ECO:0007669"/>
    <property type="project" value="TreeGrafter"/>
</dbReference>
<comment type="catalytic activity">
    <reaction evidence="8">
        <text>O-phospho-L-serine + H2O = L-serine + phosphate</text>
        <dbReference type="Rhea" id="RHEA:21208"/>
        <dbReference type="ChEBI" id="CHEBI:15377"/>
        <dbReference type="ChEBI" id="CHEBI:33384"/>
        <dbReference type="ChEBI" id="CHEBI:43474"/>
        <dbReference type="ChEBI" id="CHEBI:57524"/>
        <dbReference type="EC" id="3.1.3.3"/>
    </reaction>
</comment>
<keyword evidence="14" id="KW-1185">Reference proteome</keyword>
<feature type="binding site" evidence="11">
    <location>
        <position position="15"/>
    </location>
    <ligand>
        <name>substrate</name>
    </ligand>
</feature>
<dbReference type="InterPro" id="IPR023214">
    <property type="entry name" value="HAD_sf"/>
</dbReference>
<dbReference type="PANTHER" id="PTHR43344:SF2">
    <property type="entry name" value="PHOSPHOSERINE PHOSPHATASE"/>
    <property type="match status" value="1"/>
</dbReference>
<feature type="active site" description="Proton donor" evidence="10">
    <location>
        <position position="9"/>
    </location>
</feature>
<dbReference type="EMBL" id="FLYE01000001">
    <property type="protein sequence ID" value="SCA55085.1"/>
    <property type="molecule type" value="Genomic_DNA"/>
</dbReference>
<dbReference type="Gene3D" id="3.40.50.1000">
    <property type="entry name" value="HAD superfamily/HAD-like"/>
    <property type="match status" value="1"/>
</dbReference>
<dbReference type="InterPro" id="IPR036412">
    <property type="entry name" value="HAD-like_sf"/>
</dbReference>
<dbReference type="InterPro" id="IPR050582">
    <property type="entry name" value="HAD-like_SerB"/>
</dbReference>
<keyword evidence="3" id="KW-0028">Amino-acid biosynthesis</keyword>
<dbReference type="GO" id="GO:0036424">
    <property type="term" value="F:L-phosphoserine phosphatase activity"/>
    <property type="evidence" value="ECO:0007669"/>
    <property type="project" value="TreeGrafter"/>
</dbReference>
<comment type="catalytic activity">
    <reaction evidence="9">
        <text>O-phospho-D-serine + H2O = D-serine + phosphate</text>
        <dbReference type="Rhea" id="RHEA:24873"/>
        <dbReference type="ChEBI" id="CHEBI:15377"/>
        <dbReference type="ChEBI" id="CHEBI:35247"/>
        <dbReference type="ChEBI" id="CHEBI:43474"/>
        <dbReference type="ChEBI" id="CHEBI:58680"/>
        <dbReference type="EC" id="3.1.3.3"/>
    </reaction>
</comment>
<evidence type="ECO:0000256" key="12">
    <source>
        <dbReference type="PIRSR" id="PIRSR611863-3"/>
    </source>
</evidence>
<evidence type="ECO:0000256" key="3">
    <source>
        <dbReference type="ARBA" id="ARBA00022605"/>
    </source>
</evidence>
<reference evidence="13 14" key="1">
    <citation type="submission" date="2016-07" db="EMBL/GenBank/DDBJ databases">
        <authorList>
            <person name="Lefevre C.T."/>
        </authorList>
    </citation>
    <scope>NUCLEOTIDE SEQUENCE [LARGE SCALE GENOMIC DNA]</scope>
    <source>
        <strain evidence="13">PR1</strain>
    </source>
</reference>
<evidence type="ECO:0000256" key="4">
    <source>
        <dbReference type="ARBA" id="ARBA00022723"/>
    </source>
</evidence>
<comment type="cofactor">
    <cofactor evidence="12">
        <name>Mg(2+)</name>
        <dbReference type="ChEBI" id="CHEBI:18420"/>
    </cofactor>
    <text evidence="12">Binds 1 Mg(2+) ion per subunit.</text>
</comment>
<keyword evidence="6" id="KW-0460">Magnesium</keyword>
<dbReference type="Proteomes" id="UP000231658">
    <property type="component" value="Unassembled WGS sequence"/>
</dbReference>
<feature type="binding site" evidence="11">
    <location>
        <position position="155"/>
    </location>
    <ligand>
        <name>substrate</name>
    </ligand>
</feature>